<proteinExistence type="predicted"/>
<reference evidence="1 2" key="1">
    <citation type="submission" date="2022-04" db="EMBL/GenBank/DDBJ databases">
        <title>Genome sequence of soybean root-associated Caulobacter segnis RL271.</title>
        <authorList>
            <person name="Longley R."/>
            <person name="Bonito G."/>
            <person name="Trigodet F."/>
            <person name="Crosson S."/>
            <person name="Fiebig A."/>
        </authorList>
    </citation>
    <scope>NUCLEOTIDE SEQUENCE [LARGE SCALE GENOMIC DNA]</scope>
    <source>
        <strain evidence="1 2">RL271</strain>
    </source>
</reference>
<organism evidence="1 2">
    <name type="scientific">Caulobacter segnis</name>
    <dbReference type="NCBI Taxonomy" id="88688"/>
    <lineage>
        <taxon>Bacteria</taxon>
        <taxon>Pseudomonadati</taxon>
        <taxon>Pseudomonadota</taxon>
        <taxon>Alphaproteobacteria</taxon>
        <taxon>Caulobacterales</taxon>
        <taxon>Caulobacteraceae</taxon>
        <taxon>Caulobacter</taxon>
    </lineage>
</organism>
<keyword evidence="2" id="KW-1185">Reference proteome</keyword>
<accession>A0ABY4ZZV6</accession>
<dbReference type="InterPro" id="IPR027417">
    <property type="entry name" value="P-loop_NTPase"/>
</dbReference>
<dbReference type="Gene3D" id="3.40.50.300">
    <property type="entry name" value="P-loop containing nucleotide triphosphate hydrolases"/>
    <property type="match status" value="1"/>
</dbReference>
<evidence type="ECO:0000313" key="1">
    <source>
        <dbReference type="EMBL" id="USQ97739.1"/>
    </source>
</evidence>
<dbReference type="EMBL" id="CP096040">
    <property type="protein sequence ID" value="USQ97739.1"/>
    <property type="molecule type" value="Genomic_DNA"/>
</dbReference>
<name>A0ABY4ZZV6_9CAUL</name>
<dbReference type="Proteomes" id="UP001057520">
    <property type="component" value="Chromosome"/>
</dbReference>
<evidence type="ECO:0008006" key="3">
    <source>
        <dbReference type="Google" id="ProtNLM"/>
    </source>
</evidence>
<evidence type="ECO:0000313" key="2">
    <source>
        <dbReference type="Proteomes" id="UP001057520"/>
    </source>
</evidence>
<sequence length="249" mass="28287">MFDRLFFFHNPKAGGTSVVGALSQLFPPARRGPRIENDATEHAQHAGRYEAFAGYDFYAGHYGFDIYEAVGEGMPAATNFRWPVDRVVSVYRYFRHVVEITDAQSRDPRFRAVSLAKRLSLDDFVTCDDPAVVLHTYDHHCRQLTGSGWSPVYEQDLATARDMIDRMVWFYVCEHPYESLAWADMAFEGRAPRVERLNVTPAEDSAETLLSPKALRQVLSRNQKDIAIYQHALGRLLAEVSPAETRLIA</sequence>
<protein>
    <recommendedName>
        <fullName evidence="3">Sulfotransferase family protein</fullName>
    </recommendedName>
</protein>
<gene>
    <name evidence="1" type="ORF">MZV50_09475</name>
</gene>